<evidence type="ECO:0000256" key="5">
    <source>
        <dbReference type="SAM" id="SignalP"/>
    </source>
</evidence>
<reference evidence="7 8" key="1">
    <citation type="submission" date="2024-04" db="EMBL/GenBank/DDBJ databases">
        <authorList>
            <consortium name="Genoscope - CEA"/>
            <person name="William W."/>
        </authorList>
    </citation>
    <scope>NUCLEOTIDE SEQUENCE [LARGE SCALE GENOMIC DNA]</scope>
</reference>
<organism evidence="7 8">
    <name type="scientific">Lymnaea stagnalis</name>
    <name type="common">Great pond snail</name>
    <name type="synonym">Helix stagnalis</name>
    <dbReference type="NCBI Taxonomy" id="6523"/>
    <lineage>
        <taxon>Eukaryota</taxon>
        <taxon>Metazoa</taxon>
        <taxon>Spiralia</taxon>
        <taxon>Lophotrochozoa</taxon>
        <taxon>Mollusca</taxon>
        <taxon>Gastropoda</taxon>
        <taxon>Heterobranchia</taxon>
        <taxon>Euthyneura</taxon>
        <taxon>Panpulmonata</taxon>
        <taxon>Hygrophila</taxon>
        <taxon>Lymnaeoidea</taxon>
        <taxon>Lymnaeidae</taxon>
        <taxon>Lymnaea</taxon>
    </lineage>
</organism>
<dbReference type="AlphaFoldDB" id="A0AAV2IHY2"/>
<feature type="domain" description="Lipase" evidence="6">
    <location>
        <begin position="56"/>
        <end position="341"/>
    </location>
</feature>
<evidence type="ECO:0000259" key="6">
    <source>
        <dbReference type="Pfam" id="PF00151"/>
    </source>
</evidence>
<dbReference type="PRINTS" id="PR00821">
    <property type="entry name" value="TAGLIPASE"/>
</dbReference>
<dbReference type="CDD" id="cd00707">
    <property type="entry name" value="Pancreat_lipase_like"/>
    <property type="match status" value="1"/>
</dbReference>
<dbReference type="Pfam" id="PF00151">
    <property type="entry name" value="Lipase"/>
    <property type="match status" value="1"/>
</dbReference>
<dbReference type="InterPro" id="IPR000734">
    <property type="entry name" value="TAG_lipase"/>
</dbReference>
<sequence length="373" mass="40800">MRTKEVSLFLFIVSSLILTGPCVCWLLPQWWTQCYTNPPIGCFPTSYPYNNTAGLGPQSPQIIRPQFHFYGNSDHATVTLDQLHQVRDNVFNPAVKTVVIIHGYLENTNTEWIEQMATAILQKGDVNVVVVDWSRGANNLIYYQSAANTRVVGAVLALLLQELVSMGSEPGLVHLIGFSLGAHVAGYAGGQVNGIGRITGLDPAGPSFEGTPPETRLDPTDAIFVDVIHTDGAPGIGMGTLEPMGTVDFYPNGGMHQPACPNRVVDRLSAMFETLGLSRGLRGASVQTAVACSHMRATHIFTYSINNNCTLPTRRCPSHERLAREECESCDYNRCPVIGYNLLPENVRDSIAVYRTDVHGESPYCCKKSRDLS</sequence>
<evidence type="ECO:0000256" key="1">
    <source>
        <dbReference type="ARBA" id="ARBA00004613"/>
    </source>
</evidence>
<comment type="subcellular location">
    <subcellularLocation>
        <location evidence="1">Secreted</location>
    </subcellularLocation>
</comment>
<accession>A0AAV2IHY2</accession>
<comment type="similarity">
    <text evidence="2 4">Belongs to the AB hydrolase superfamily. Lipase family.</text>
</comment>
<dbReference type="EMBL" id="CAXITT010000836">
    <property type="protein sequence ID" value="CAL1546631.1"/>
    <property type="molecule type" value="Genomic_DNA"/>
</dbReference>
<evidence type="ECO:0000313" key="8">
    <source>
        <dbReference type="Proteomes" id="UP001497497"/>
    </source>
</evidence>
<dbReference type="GO" id="GO:0016042">
    <property type="term" value="P:lipid catabolic process"/>
    <property type="evidence" value="ECO:0007669"/>
    <property type="project" value="TreeGrafter"/>
</dbReference>
<gene>
    <name evidence="7" type="ORF">GSLYS_00020008001</name>
</gene>
<keyword evidence="5" id="KW-0732">Signal</keyword>
<dbReference type="PANTHER" id="PTHR11610">
    <property type="entry name" value="LIPASE"/>
    <property type="match status" value="1"/>
</dbReference>
<proteinExistence type="inferred from homology"/>
<dbReference type="InterPro" id="IPR029058">
    <property type="entry name" value="AB_hydrolase_fold"/>
</dbReference>
<keyword evidence="3" id="KW-0964">Secreted</keyword>
<feature type="chain" id="PRO_5043651617" description="Lipase domain-containing protein" evidence="5">
    <location>
        <begin position="25"/>
        <end position="373"/>
    </location>
</feature>
<dbReference type="Gene3D" id="3.40.50.1820">
    <property type="entry name" value="alpha/beta hydrolase"/>
    <property type="match status" value="1"/>
</dbReference>
<evidence type="ECO:0000256" key="4">
    <source>
        <dbReference type="RuleBase" id="RU004262"/>
    </source>
</evidence>
<evidence type="ECO:0000256" key="2">
    <source>
        <dbReference type="ARBA" id="ARBA00010701"/>
    </source>
</evidence>
<dbReference type="SUPFAM" id="SSF53474">
    <property type="entry name" value="alpha/beta-Hydrolases"/>
    <property type="match status" value="1"/>
</dbReference>
<dbReference type="Proteomes" id="UP001497497">
    <property type="component" value="Unassembled WGS sequence"/>
</dbReference>
<dbReference type="InterPro" id="IPR033906">
    <property type="entry name" value="Lipase_N"/>
</dbReference>
<protein>
    <recommendedName>
        <fullName evidence="6">Lipase domain-containing protein</fullName>
    </recommendedName>
</protein>
<name>A0AAV2IHY2_LYMST</name>
<dbReference type="InterPro" id="IPR013818">
    <property type="entry name" value="Lipase"/>
</dbReference>
<evidence type="ECO:0000256" key="3">
    <source>
        <dbReference type="ARBA" id="ARBA00022525"/>
    </source>
</evidence>
<keyword evidence="8" id="KW-1185">Reference proteome</keyword>
<dbReference type="GO" id="GO:0005615">
    <property type="term" value="C:extracellular space"/>
    <property type="evidence" value="ECO:0007669"/>
    <property type="project" value="TreeGrafter"/>
</dbReference>
<dbReference type="GO" id="GO:0016298">
    <property type="term" value="F:lipase activity"/>
    <property type="evidence" value="ECO:0007669"/>
    <property type="project" value="InterPro"/>
</dbReference>
<feature type="signal peptide" evidence="5">
    <location>
        <begin position="1"/>
        <end position="24"/>
    </location>
</feature>
<comment type="caution">
    <text evidence="7">The sequence shown here is derived from an EMBL/GenBank/DDBJ whole genome shotgun (WGS) entry which is preliminary data.</text>
</comment>
<evidence type="ECO:0000313" key="7">
    <source>
        <dbReference type="EMBL" id="CAL1546631.1"/>
    </source>
</evidence>